<keyword evidence="3" id="KW-0547">Nucleotide-binding</keyword>
<dbReference type="PANTHER" id="PTHR47396:SF1">
    <property type="entry name" value="ATP-DEPENDENT HELICASE IRC3-RELATED"/>
    <property type="match status" value="1"/>
</dbReference>
<comment type="caution">
    <text evidence="3">The sequence shown here is derived from an EMBL/GenBank/DDBJ whole genome shotgun (WGS) entry which is preliminary data.</text>
</comment>
<dbReference type="VEuPathDB" id="GiardiaDB:GMRT_12531"/>
<dbReference type="PROSITE" id="PS51192">
    <property type="entry name" value="HELICASE_ATP_BIND_1"/>
    <property type="match status" value="1"/>
</dbReference>
<feature type="domain" description="Helicase ATP-binding" evidence="1">
    <location>
        <begin position="157"/>
        <end position="334"/>
    </location>
</feature>
<evidence type="ECO:0000313" key="3">
    <source>
        <dbReference type="EMBL" id="TNJ28399.1"/>
    </source>
</evidence>
<gene>
    <name evidence="3" type="ORF">GMRT_12531</name>
</gene>
<dbReference type="PANTHER" id="PTHR47396">
    <property type="entry name" value="TYPE I RESTRICTION ENZYME ECOKI R PROTEIN"/>
    <property type="match status" value="1"/>
</dbReference>
<dbReference type="GO" id="GO:0005524">
    <property type="term" value="F:ATP binding"/>
    <property type="evidence" value="ECO:0007669"/>
    <property type="project" value="InterPro"/>
</dbReference>
<proteinExistence type="predicted"/>
<reference evidence="3 4" key="1">
    <citation type="submission" date="2019-05" db="EMBL/GenBank/DDBJ databases">
        <title>The compact genome of Giardia muris reveals important steps in the evolution of intestinal protozoan parasites.</title>
        <authorList>
            <person name="Xu F."/>
            <person name="Jimenez-Gonzalez A."/>
            <person name="Einarsson E."/>
            <person name="Astvaldsson A."/>
            <person name="Peirasmaki D."/>
            <person name="Eckmann L."/>
            <person name="Andersson J.O."/>
            <person name="Svard S.G."/>
            <person name="Jerlstrom-Hultqvist J."/>
        </authorList>
    </citation>
    <scope>NUCLEOTIDE SEQUENCE [LARGE SCALE GENOMIC DNA]</scope>
    <source>
        <strain evidence="3 4">Roberts-Thomson</strain>
    </source>
</reference>
<dbReference type="GO" id="GO:0016787">
    <property type="term" value="F:hydrolase activity"/>
    <property type="evidence" value="ECO:0007669"/>
    <property type="project" value="InterPro"/>
</dbReference>
<dbReference type="SUPFAM" id="SSF52540">
    <property type="entry name" value="P-loop containing nucleoside triphosphate hydrolases"/>
    <property type="match status" value="1"/>
</dbReference>
<dbReference type="InterPro" id="IPR027417">
    <property type="entry name" value="P-loop_NTPase"/>
</dbReference>
<evidence type="ECO:0000313" key="4">
    <source>
        <dbReference type="Proteomes" id="UP000315496"/>
    </source>
</evidence>
<keyword evidence="4" id="KW-1185">Reference proteome</keyword>
<dbReference type="InterPro" id="IPR014001">
    <property type="entry name" value="Helicase_ATP-bd"/>
</dbReference>
<dbReference type="GO" id="GO:0004386">
    <property type="term" value="F:helicase activity"/>
    <property type="evidence" value="ECO:0007669"/>
    <property type="project" value="UniProtKB-KW"/>
</dbReference>
<dbReference type="InterPro" id="IPR001650">
    <property type="entry name" value="Helicase_C-like"/>
</dbReference>
<dbReference type="Gene3D" id="3.40.50.300">
    <property type="entry name" value="P-loop containing nucleotide triphosphate hydrolases"/>
    <property type="match status" value="2"/>
</dbReference>
<keyword evidence="3" id="KW-0067">ATP-binding</keyword>
<protein>
    <submittedName>
        <fullName evidence="3">Helicase-related protein</fullName>
    </submittedName>
</protein>
<feature type="domain" description="Helicase C-terminal" evidence="2">
    <location>
        <begin position="406"/>
        <end position="566"/>
    </location>
</feature>
<dbReference type="GO" id="GO:0005829">
    <property type="term" value="C:cytosol"/>
    <property type="evidence" value="ECO:0007669"/>
    <property type="project" value="TreeGrafter"/>
</dbReference>
<evidence type="ECO:0000259" key="1">
    <source>
        <dbReference type="PROSITE" id="PS51192"/>
    </source>
</evidence>
<dbReference type="Pfam" id="PF00271">
    <property type="entry name" value="Helicase_C"/>
    <property type="match status" value="1"/>
</dbReference>
<dbReference type="AlphaFoldDB" id="A0A4Z1T768"/>
<dbReference type="SMART" id="SM00487">
    <property type="entry name" value="DEXDc"/>
    <property type="match status" value="1"/>
</dbReference>
<dbReference type="Proteomes" id="UP000315496">
    <property type="component" value="Chromosome 2"/>
</dbReference>
<dbReference type="GO" id="GO:0003677">
    <property type="term" value="F:DNA binding"/>
    <property type="evidence" value="ECO:0007669"/>
    <property type="project" value="InterPro"/>
</dbReference>
<keyword evidence="3" id="KW-0347">Helicase</keyword>
<dbReference type="InterPro" id="IPR050742">
    <property type="entry name" value="Helicase_Restrict-Modif_Enz"/>
</dbReference>
<accession>A0A4Z1T768</accession>
<name>A0A4Z1T768_GIAMU</name>
<keyword evidence="3" id="KW-0378">Hydrolase</keyword>
<dbReference type="PROSITE" id="PS51194">
    <property type="entry name" value="HELICASE_CTER"/>
    <property type="match status" value="1"/>
</dbReference>
<evidence type="ECO:0000259" key="2">
    <source>
        <dbReference type="PROSITE" id="PS51194"/>
    </source>
</evidence>
<dbReference type="EMBL" id="VDLU01000002">
    <property type="protein sequence ID" value="TNJ28399.1"/>
    <property type="molecule type" value="Genomic_DNA"/>
</dbReference>
<dbReference type="Pfam" id="PF04851">
    <property type="entry name" value="ResIII"/>
    <property type="match status" value="1"/>
</dbReference>
<dbReference type="InterPro" id="IPR006935">
    <property type="entry name" value="Helicase/UvrB_N"/>
</dbReference>
<dbReference type="OrthoDB" id="10254363at2759"/>
<sequence>MEPSGADLQALVGLLKTAPFEHLLRFFKRQYRQAVGQELRPEPSVVDFELDVSETRKVVSEYLQDYSTMMQEIGIPEGNVRTFLKRYEHSNTLPPFVDVLDSYYQSLDERPPSCDPIDLSTITPEMITFAPTGSKTEATSPAPNGLQMAIIEHIRTLAEQKTVVQGLLVVATGLGKTYVSMFIVEAMITRICSLQRFLNGSGDEGVVLFVVNSVMIRNQAHDKYLRYFSQRCHMKNPNEVFLNVEAGKKTVLNSRARVIFVLFQTMHVLPPTLINNVRYIVADEAHHSIAPKYRASIEEILRHPKLRLGLGMTATLTHQTDPKGARIRQLFGNTVFIDLPWTVAKRLRFFPTVRYYEYGDVSYSLLVENLRRTHIPLPDFLSRLRKSIKGGITSLSEENAPYICSDIIKRILTFQARRVMIFVSSIKEIDLFERVGREFIPENLTFLVVHYKVPKPILDERLKAFCRAPDSKSRPEQSRSLVLITVGMATEGFDLPMVDMVVLLRRTESERLFVQQMGRGLRLAPGKEAVYVLDVVSCLRTRWIRLIEEQDRDELRTQILEFWDVITLPYPSSVTLHDASVISID</sequence>
<organism evidence="3 4">
    <name type="scientific">Giardia muris</name>
    <dbReference type="NCBI Taxonomy" id="5742"/>
    <lineage>
        <taxon>Eukaryota</taxon>
        <taxon>Metamonada</taxon>
        <taxon>Diplomonadida</taxon>
        <taxon>Hexamitidae</taxon>
        <taxon>Giardiinae</taxon>
        <taxon>Giardia</taxon>
    </lineage>
</organism>